<evidence type="ECO:0000256" key="4">
    <source>
        <dbReference type="SAM" id="Phobius"/>
    </source>
</evidence>
<dbReference type="RefSeq" id="WP_187964521.1">
    <property type="nucleotide sequence ID" value="NZ_JACVDC010000009.1"/>
</dbReference>
<accession>A0A926Q219</accession>
<dbReference type="Proteomes" id="UP000653730">
    <property type="component" value="Unassembled WGS sequence"/>
</dbReference>
<dbReference type="Pfam" id="PF12833">
    <property type="entry name" value="HTH_18"/>
    <property type="match status" value="1"/>
</dbReference>
<evidence type="ECO:0000313" key="6">
    <source>
        <dbReference type="EMBL" id="MBC9795369.1"/>
    </source>
</evidence>
<dbReference type="SMART" id="SM00342">
    <property type="entry name" value="HTH_ARAC"/>
    <property type="match status" value="1"/>
</dbReference>
<keyword evidence="2" id="KW-0802">TPR repeat</keyword>
<dbReference type="PROSITE" id="PS50005">
    <property type="entry name" value="TPR"/>
    <property type="match status" value="1"/>
</dbReference>
<keyword evidence="4" id="KW-1133">Transmembrane helix</keyword>
<evidence type="ECO:0000259" key="5">
    <source>
        <dbReference type="PROSITE" id="PS01124"/>
    </source>
</evidence>
<sequence length="552" mass="65079">MCLRIYLVLCTLFIAPLHPQQSTDKFPDSLLLKSYLELFNTLKAEKRPDQQQVYLAAYLTKARKEMNREKIVQGYKNYLHRADASLKLTYADSMIYAARKSGNSALIGSAYLTKGITYYGLKEVKDAMDQYIIAYDYIKDSNDEYQKHKVTYMIGHVKYYLGYYSDAVELFNQCLAYFKTKNHKAYLNTLHSLGLCHNQMGNYGLCSETNNLGLLEAQRFNDHRMDMYFNHSEGINDYKTEDYDLAINKLTKAIPKIMDQGDFANVSVGYFYLGRSYWALGKTEKALTYFKKVDEIFNQEEYIRPDLREGYELLIKYYESSENLKTQLYYIKQLRKVDDVLNKTYRYLSGQIYKEYDTRKLKQQEKKIENLTLQKQYSEMRWGILSGILLLIGIYVMYRYVRNKKKYKVLIEELQTGKIKKKKPRSNSRLAGIKPEVVKTIVKQLEKFEKEKGFLQQEITLVKLAAAFDANDRYLSKVIWHYKNKRFGEYINTMRIEYMLYLLKNEKIYRAYSVKALAKDAGFTTTQRFVNAFKHRTGVAPSYFIDDLSKKE</sequence>
<feature type="coiled-coil region" evidence="3">
    <location>
        <begin position="354"/>
        <end position="381"/>
    </location>
</feature>
<evidence type="ECO:0000256" key="2">
    <source>
        <dbReference type="PROSITE-ProRule" id="PRU00339"/>
    </source>
</evidence>
<dbReference type="SUPFAM" id="SSF48452">
    <property type="entry name" value="TPR-like"/>
    <property type="match status" value="1"/>
</dbReference>
<feature type="transmembrane region" description="Helical" evidence="4">
    <location>
        <begin position="380"/>
        <end position="398"/>
    </location>
</feature>
<keyword evidence="3" id="KW-0175">Coiled coil</keyword>
<dbReference type="Gene3D" id="1.10.10.60">
    <property type="entry name" value="Homeodomain-like"/>
    <property type="match status" value="2"/>
</dbReference>
<keyword evidence="7" id="KW-1185">Reference proteome</keyword>
<keyword evidence="4" id="KW-0472">Membrane</keyword>
<evidence type="ECO:0000313" key="7">
    <source>
        <dbReference type="Proteomes" id="UP000653730"/>
    </source>
</evidence>
<dbReference type="InterPro" id="IPR018060">
    <property type="entry name" value="HTH_AraC"/>
</dbReference>
<gene>
    <name evidence="6" type="ORF">IBL28_05295</name>
</gene>
<dbReference type="SMART" id="SM00028">
    <property type="entry name" value="TPR"/>
    <property type="match status" value="3"/>
</dbReference>
<evidence type="ECO:0000256" key="1">
    <source>
        <dbReference type="ARBA" id="ARBA00023125"/>
    </source>
</evidence>
<evidence type="ECO:0000256" key="3">
    <source>
        <dbReference type="SAM" id="Coils"/>
    </source>
</evidence>
<name>A0A926Q219_9FLAO</name>
<keyword evidence="1" id="KW-0238">DNA-binding</keyword>
<feature type="domain" description="HTH araC/xylS-type" evidence="5">
    <location>
        <begin position="439"/>
        <end position="547"/>
    </location>
</feature>
<dbReference type="GO" id="GO:0043565">
    <property type="term" value="F:sequence-specific DNA binding"/>
    <property type="evidence" value="ECO:0007669"/>
    <property type="project" value="InterPro"/>
</dbReference>
<dbReference type="AlphaFoldDB" id="A0A926Q219"/>
<organism evidence="6 7">
    <name type="scientific">Sinomicrobium weinanense</name>
    <dbReference type="NCBI Taxonomy" id="2842200"/>
    <lineage>
        <taxon>Bacteria</taxon>
        <taxon>Pseudomonadati</taxon>
        <taxon>Bacteroidota</taxon>
        <taxon>Flavobacteriia</taxon>
        <taxon>Flavobacteriales</taxon>
        <taxon>Flavobacteriaceae</taxon>
        <taxon>Sinomicrobium</taxon>
    </lineage>
</organism>
<dbReference type="Gene3D" id="1.25.40.10">
    <property type="entry name" value="Tetratricopeptide repeat domain"/>
    <property type="match status" value="2"/>
</dbReference>
<dbReference type="InterPro" id="IPR019734">
    <property type="entry name" value="TPR_rpt"/>
</dbReference>
<protein>
    <submittedName>
        <fullName evidence="6">Helix-turn-helix domain-containing protein</fullName>
    </submittedName>
</protein>
<dbReference type="PROSITE" id="PS01124">
    <property type="entry name" value="HTH_ARAC_FAMILY_2"/>
    <property type="match status" value="1"/>
</dbReference>
<dbReference type="EMBL" id="JACVDC010000009">
    <property type="protein sequence ID" value="MBC9795369.1"/>
    <property type="molecule type" value="Genomic_DNA"/>
</dbReference>
<proteinExistence type="predicted"/>
<comment type="caution">
    <text evidence="6">The sequence shown here is derived from an EMBL/GenBank/DDBJ whole genome shotgun (WGS) entry which is preliminary data.</text>
</comment>
<dbReference type="PANTHER" id="PTHR43280:SF2">
    <property type="entry name" value="HTH-TYPE TRANSCRIPTIONAL REGULATOR EXSA"/>
    <property type="match status" value="1"/>
</dbReference>
<feature type="repeat" description="TPR" evidence="2">
    <location>
        <begin position="267"/>
        <end position="300"/>
    </location>
</feature>
<reference evidence="6 7" key="1">
    <citation type="submission" date="2020-09" db="EMBL/GenBank/DDBJ databases">
        <title>Sinomicrobium weinanense sp. nov., a halophilic bacteria isolated from saline-alkali soil.</title>
        <authorList>
            <person name="Wu P."/>
            <person name="Ren H."/>
            <person name="Mei Y."/>
            <person name="Liang Y."/>
            <person name="Chen Z."/>
        </authorList>
    </citation>
    <scope>NUCLEOTIDE SEQUENCE [LARGE SCALE GENOMIC DNA]</scope>
    <source>
        <strain evidence="6 7">FJxs</strain>
    </source>
</reference>
<dbReference type="PANTHER" id="PTHR43280">
    <property type="entry name" value="ARAC-FAMILY TRANSCRIPTIONAL REGULATOR"/>
    <property type="match status" value="1"/>
</dbReference>
<dbReference type="GO" id="GO:0003700">
    <property type="term" value="F:DNA-binding transcription factor activity"/>
    <property type="evidence" value="ECO:0007669"/>
    <property type="project" value="InterPro"/>
</dbReference>
<dbReference type="InterPro" id="IPR011990">
    <property type="entry name" value="TPR-like_helical_dom_sf"/>
</dbReference>
<keyword evidence="4" id="KW-0812">Transmembrane</keyword>